<dbReference type="PROSITE" id="PS01295">
    <property type="entry name" value="ISPD"/>
    <property type="match status" value="1"/>
</dbReference>
<organism evidence="8 9">
    <name type="scientific">Solemya pervernicosa gill symbiont</name>
    <dbReference type="NCBI Taxonomy" id="642797"/>
    <lineage>
        <taxon>Bacteria</taxon>
        <taxon>Pseudomonadati</taxon>
        <taxon>Pseudomonadota</taxon>
        <taxon>Gammaproteobacteria</taxon>
        <taxon>sulfur-oxidizing symbionts</taxon>
    </lineage>
</organism>
<feature type="site" description="Transition state stabilizer" evidence="7">
    <location>
        <position position="23"/>
    </location>
</feature>
<sequence length="237" mass="25961">MTATTNKSVNYWGVLPAAGVGSRMGSEIPKQYLKLGNCPVIEHTLNRLTSHPMITGVVVALSAEDDHYPYPKSFHGKSLTTVIGGAERCHSVLKALNYLITVADSEDWVLIHDAARPCLRHSDIDLLIGSLSEDAVGGLLGVPVSDTVKRSDERQRVTETVCREGLWRALTPQMFRLGRIVDALQSALEAGALVTDDASAMERMGWMPKMVVGHADNIKITHPYDLAQAELYLQQQE</sequence>
<dbReference type="GO" id="GO:0019288">
    <property type="term" value="P:isopentenyl diphosphate biosynthetic process, methylerythritol 4-phosphate pathway"/>
    <property type="evidence" value="ECO:0007669"/>
    <property type="project" value="UniProtKB-UniRule"/>
</dbReference>
<dbReference type="PANTHER" id="PTHR32125">
    <property type="entry name" value="2-C-METHYL-D-ERYTHRITOL 4-PHOSPHATE CYTIDYLYLTRANSFERASE, CHLOROPLASTIC"/>
    <property type="match status" value="1"/>
</dbReference>
<dbReference type="NCBIfam" id="TIGR00453">
    <property type="entry name" value="ispD"/>
    <property type="match status" value="1"/>
</dbReference>
<dbReference type="EMBL" id="MPRL01000013">
    <property type="protein sequence ID" value="OOZ41201.1"/>
    <property type="molecule type" value="Genomic_DNA"/>
</dbReference>
<comment type="function">
    <text evidence="7">Catalyzes the formation of 4-diphosphocytidyl-2-C-methyl-D-erythritol from CTP and 2-C-methyl-D-erythritol 4-phosphate (MEP).</text>
</comment>
<comment type="similarity">
    <text evidence="3 7">Belongs to the IspD/TarI cytidylyltransferase family. IspD subfamily.</text>
</comment>
<dbReference type="SUPFAM" id="SSF53448">
    <property type="entry name" value="Nucleotide-diphospho-sugar transferases"/>
    <property type="match status" value="1"/>
</dbReference>
<dbReference type="AlphaFoldDB" id="A0A1T2L7Z1"/>
<name>A0A1T2L7Z1_9GAMM</name>
<feature type="site" description="Transition state stabilizer" evidence="7">
    <location>
        <position position="30"/>
    </location>
</feature>
<keyword evidence="5 7" id="KW-0548">Nucleotidyltransferase</keyword>
<comment type="pathway">
    <text evidence="2 7">Isoprenoid biosynthesis; isopentenyl diphosphate biosynthesis via DXP pathway; isopentenyl diphosphate from 1-deoxy-D-xylulose 5-phosphate: step 2/6.</text>
</comment>
<dbReference type="OrthoDB" id="9806837at2"/>
<evidence type="ECO:0000256" key="5">
    <source>
        <dbReference type="ARBA" id="ARBA00022695"/>
    </source>
</evidence>
<gene>
    <name evidence="7" type="primary">ispD</name>
    <name evidence="8" type="ORF">BOW53_04870</name>
</gene>
<dbReference type="Proteomes" id="UP000191110">
    <property type="component" value="Unassembled WGS sequence"/>
</dbReference>
<keyword evidence="4 7" id="KW-0808">Transferase</keyword>
<proteinExistence type="inferred from homology"/>
<comment type="catalytic activity">
    <reaction evidence="1 7">
        <text>2-C-methyl-D-erythritol 4-phosphate + CTP + H(+) = 4-CDP-2-C-methyl-D-erythritol + diphosphate</text>
        <dbReference type="Rhea" id="RHEA:13429"/>
        <dbReference type="ChEBI" id="CHEBI:15378"/>
        <dbReference type="ChEBI" id="CHEBI:33019"/>
        <dbReference type="ChEBI" id="CHEBI:37563"/>
        <dbReference type="ChEBI" id="CHEBI:57823"/>
        <dbReference type="ChEBI" id="CHEBI:58262"/>
        <dbReference type="EC" id="2.7.7.60"/>
    </reaction>
</comment>
<evidence type="ECO:0000256" key="6">
    <source>
        <dbReference type="ARBA" id="ARBA00023229"/>
    </source>
</evidence>
<dbReference type="FunFam" id="3.90.550.10:FF:000003">
    <property type="entry name" value="2-C-methyl-D-erythritol 4-phosphate cytidylyltransferase"/>
    <property type="match status" value="1"/>
</dbReference>
<dbReference type="RefSeq" id="WP_078482961.1">
    <property type="nucleotide sequence ID" value="NZ_MPRL01000013.1"/>
</dbReference>
<protein>
    <recommendedName>
        <fullName evidence="7">2-C-methyl-D-erythritol 4-phosphate cytidylyltransferase</fullName>
        <ecNumber evidence="7">2.7.7.60</ecNumber>
    </recommendedName>
    <alternativeName>
        <fullName evidence="7">4-diphosphocytidyl-2C-methyl-D-erythritol synthase</fullName>
    </alternativeName>
    <alternativeName>
        <fullName evidence="7">MEP cytidylyltransferase</fullName>
        <shortName evidence="7">MCT</shortName>
    </alternativeName>
</protein>
<dbReference type="InterPro" id="IPR034683">
    <property type="entry name" value="IspD/TarI"/>
</dbReference>
<evidence type="ECO:0000256" key="3">
    <source>
        <dbReference type="ARBA" id="ARBA00009789"/>
    </source>
</evidence>
<accession>A0A1T2L7Z1</accession>
<dbReference type="InterPro" id="IPR050088">
    <property type="entry name" value="IspD/TarI_cytidylyltransf_bact"/>
</dbReference>
<reference evidence="8 9" key="1">
    <citation type="submission" date="2016-11" db="EMBL/GenBank/DDBJ databases">
        <title>Mixed transmission modes and dynamic genome evolution in an obligate animal-bacterial symbiosis.</title>
        <authorList>
            <person name="Russell S.L."/>
            <person name="Corbett-Detig R.B."/>
            <person name="Cavanaugh C.M."/>
        </authorList>
    </citation>
    <scope>NUCLEOTIDE SEQUENCE [LARGE SCALE GENOMIC DNA]</scope>
    <source>
        <strain evidence="8">Sveles-Q1</strain>
    </source>
</reference>
<dbReference type="HAMAP" id="MF_00108">
    <property type="entry name" value="IspD"/>
    <property type="match status" value="1"/>
</dbReference>
<evidence type="ECO:0000313" key="8">
    <source>
        <dbReference type="EMBL" id="OOZ41201.1"/>
    </source>
</evidence>
<comment type="caution">
    <text evidence="8">The sequence shown here is derived from an EMBL/GenBank/DDBJ whole genome shotgun (WGS) entry which is preliminary data.</text>
</comment>
<dbReference type="CDD" id="cd02516">
    <property type="entry name" value="CDP-ME_synthetase"/>
    <property type="match status" value="1"/>
</dbReference>
<evidence type="ECO:0000256" key="4">
    <source>
        <dbReference type="ARBA" id="ARBA00022679"/>
    </source>
</evidence>
<evidence type="ECO:0000256" key="1">
    <source>
        <dbReference type="ARBA" id="ARBA00001282"/>
    </source>
</evidence>
<dbReference type="InterPro" id="IPR001228">
    <property type="entry name" value="IspD"/>
</dbReference>
<evidence type="ECO:0000256" key="2">
    <source>
        <dbReference type="ARBA" id="ARBA00004787"/>
    </source>
</evidence>
<dbReference type="Gene3D" id="3.90.550.10">
    <property type="entry name" value="Spore Coat Polysaccharide Biosynthesis Protein SpsA, Chain A"/>
    <property type="match status" value="1"/>
</dbReference>
<evidence type="ECO:0000313" key="9">
    <source>
        <dbReference type="Proteomes" id="UP000191110"/>
    </source>
</evidence>
<keyword evidence="6 7" id="KW-0414">Isoprene biosynthesis</keyword>
<dbReference type="GO" id="GO:0050518">
    <property type="term" value="F:2-C-methyl-D-erythritol 4-phosphate cytidylyltransferase activity"/>
    <property type="evidence" value="ECO:0007669"/>
    <property type="project" value="UniProtKB-UniRule"/>
</dbReference>
<dbReference type="InterPro" id="IPR029044">
    <property type="entry name" value="Nucleotide-diphossugar_trans"/>
</dbReference>
<dbReference type="EC" id="2.7.7.60" evidence="7"/>
<keyword evidence="9" id="KW-1185">Reference proteome</keyword>
<evidence type="ECO:0000256" key="7">
    <source>
        <dbReference type="HAMAP-Rule" id="MF_00108"/>
    </source>
</evidence>
<dbReference type="InterPro" id="IPR018294">
    <property type="entry name" value="ISPD_synthase_CS"/>
</dbReference>
<dbReference type="UniPathway" id="UPA00056">
    <property type="reaction ID" value="UER00093"/>
</dbReference>
<feature type="site" description="Positions MEP for the nucleophilic attack" evidence="7">
    <location>
        <position position="163"/>
    </location>
</feature>
<dbReference type="PANTHER" id="PTHR32125:SF4">
    <property type="entry name" value="2-C-METHYL-D-ERYTHRITOL 4-PHOSPHATE CYTIDYLYLTRANSFERASE, CHLOROPLASTIC"/>
    <property type="match status" value="1"/>
</dbReference>
<dbReference type="Pfam" id="PF01128">
    <property type="entry name" value="IspD"/>
    <property type="match status" value="1"/>
</dbReference>
<feature type="site" description="Positions MEP for the nucleophilic attack" evidence="7">
    <location>
        <position position="219"/>
    </location>
</feature>